<evidence type="ECO:0000313" key="1">
    <source>
        <dbReference type="EMBL" id="KAL0960025.1"/>
    </source>
</evidence>
<protein>
    <submittedName>
        <fullName evidence="1">Uncharacterized protein</fullName>
    </submittedName>
</protein>
<evidence type="ECO:0000313" key="2">
    <source>
        <dbReference type="Proteomes" id="UP001556367"/>
    </source>
</evidence>
<dbReference type="Proteomes" id="UP001556367">
    <property type="component" value="Unassembled WGS sequence"/>
</dbReference>
<keyword evidence="2" id="KW-1185">Reference proteome</keyword>
<proteinExistence type="predicted"/>
<dbReference type="EMBL" id="JASNQZ010000002">
    <property type="protein sequence ID" value="KAL0960025.1"/>
    <property type="molecule type" value="Genomic_DNA"/>
</dbReference>
<organism evidence="1 2">
    <name type="scientific">Hohenbuehelia grisea</name>
    <dbReference type="NCBI Taxonomy" id="104357"/>
    <lineage>
        <taxon>Eukaryota</taxon>
        <taxon>Fungi</taxon>
        <taxon>Dikarya</taxon>
        <taxon>Basidiomycota</taxon>
        <taxon>Agaricomycotina</taxon>
        <taxon>Agaricomycetes</taxon>
        <taxon>Agaricomycetidae</taxon>
        <taxon>Agaricales</taxon>
        <taxon>Pleurotineae</taxon>
        <taxon>Pleurotaceae</taxon>
        <taxon>Hohenbuehelia</taxon>
    </lineage>
</organism>
<gene>
    <name evidence="1" type="ORF">HGRIS_011673</name>
</gene>
<comment type="caution">
    <text evidence="1">The sequence shown here is derived from an EMBL/GenBank/DDBJ whole genome shotgun (WGS) entry which is preliminary data.</text>
</comment>
<name>A0ABR3JXW9_9AGAR</name>
<reference evidence="2" key="1">
    <citation type="submission" date="2024-06" db="EMBL/GenBank/DDBJ databases">
        <title>Multi-omics analyses provide insights into the biosynthesis of the anticancer antibiotic pleurotin in Hohenbuehelia grisea.</title>
        <authorList>
            <person name="Weaver J.A."/>
            <person name="Alberti F."/>
        </authorList>
    </citation>
    <scope>NUCLEOTIDE SEQUENCE [LARGE SCALE GENOMIC DNA]</scope>
    <source>
        <strain evidence="2">T-177</strain>
    </source>
</reference>
<accession>A0ABR3JXW9</accession>
<sequence>MSHRILKDTRHTHDLWNDLESFLHVILYEALRHCEHDQGGDTGTFIFETFDEERQRPDEEWVGGDRKQLMIMEWPAALKFTFTASPLNEWLFQTMSMFMEAIISQIQHKYGAKVKDTEATPSGSYTAIIAKVKSHFALQKIWDHLRDALQDSES</sequence>